<dbReference type="EMBL" id="OW240915">
    <property type="protein sequence ID" value="CAH2283947.1"/>
    <property type="molecule type" value="Genomic_DNA"/>
</dbReference>
<gene>
    <name evidence="2" type="ORF">PECUL_23A054665</name>
</gene>
<evidence type="ECO:0000313" key="2">
    <source>
        <dbReference type="EMBL" id="CAH2283947.1"/>
    </source>
</evidence>
<dbReference type="AlphaFoldDB" id="A0AAD1W4N5"/>
<sequence>MADELSMQRHGLHRPEMVLPGSVDCMIQCLDTVFQRFWQRLEARMLTPRTQHQGIETNSKRRREPGPPLGKTNSRASVKPHPGLPRLGTTSAKVVNVPQRQRRP</sequence>
<protein>
    <submittedName>
        <fullName evidence="2">Uncharacterized protein</fullName>
    </submittedName>
</protein>
<feature type="non-terminal residue" evidence="2">
    <location>
        <position position="104"/>
    </location>
</feature>
<keyword evidence="3" id="KW-1185">Reference proteome</keyword>
<evidence type="ECO:0000256" key="1">
    <source>
        <dbReference type="SAM" id="MobiDB-lite"/>
    </source>
</evidence>
<feature type="region of interest" description="Disordered" evidence="1">
    <location>
        <begin position="45"/>
        <end position="104"/>
    </location>
</feature>
<dbReference type="Proteomes" id="UP001295444">
    <property type="component" value="Chromosome 04"/>
</dbReference>
<accession>A0AAD1W4N5</accession>
<organism evidence="2 3">
    <name type="scientific">Pelobates cultripes</name>
    <name type="common">Western spadefoot toad</name>
    <dbReference type="NCBI Taxonomy" id="61616"/>
    <lineage>
        <taxon>Eukaryota</taxon>
        <taxon>Metazoa</taxon>
        <taxon>Chordata</taxon>
        <taxon>Craniata</taxon>
        <taxon>Vertebrata</taxon>
        <taxon>Euteleostomi</taxon>
        <taxon>Amphibia</taxon>
        <taxon>Batrachia</taxon>
        <taxon>Anura</taxon>
        <taxon>Pelobatoidea</taxon>
        <taxon>Pelobatidae</taxon>
        <taxon>Pelobates</taxon>
    </lineage>
</organism>
<name>A0AAD1W4N5_PELCU</name>
<feature type="compositionally biased region" description="Polar residues" evidence="1">
    <location>
        <begin position="48"/>
        <end position="57"/>
    </location>
</feature>
<evidence type="ECO:0000313" key="3">
    <source>
        <dbReference type="Proteomes" id="UP001295444"/>
    </source>
</evidence>
<reference evidence="2" key="1">
    <citation type="submission" date="2022-03" db="EMBL/GenBank/DDBJ databases">
        <authorList>
            <person name="Alioto T."/>
            <person name="Alioto T."/>
            <person name="Gomez Garrido J."/>
        </authorList>
    </citation>
    <scope>NUCLEOTIDE SEQUENCE</scope>
</reference>
<proteinExistence type="predicted"/>